<dbReference type="Proteomes" id="UP000634136">
    <property type="component" value="Unassembled WGS sequence"/>
</dbReference>
<feature type="domain" description="HSF-type DNA-binding" evidence="12">
    <location>
        <begin position="136"/>
        <end position="297"/>
    </location>
</feature>
<evidence type="ECO:0000256" key="1">
    <source>
        <dbReference type="ARBA" id="ARBA00004123"/>
    </source>
</evidence>
<evidence type="ECO:0000256" key="2">
    <source>
        <dbReference type="ARBA" id="ARBA00011233"/>
    </source>
</evidence>
<reference evidence="13" key="1">
    <citation type="submission" date="2020-09" db="EMBL/GenBank/DDBJ databases">
        <title>Genome-Enabled Discovery of Anthraquinone Biosynthesis in Senna tora.</title>
        <authorList>
            <person name="Kang S.-H."/>
            <person name="Pandey R.P."/>
            <person name="Lee C.-M."/>
            <person name="Sim J.-S."/>
            <person name="Jeong J.-T."/>
            <person name="Choi B.-S."/>
            <person name="Jung M."/>
            <person name="Ginzburg D."/>
            <person name="Zhao K."/>
            <person name="Won S.Y."/>
            <person name="Oh T.-J."/>
            <person name="Yu Y."/>
            <person name="Kim N.-H."/>
            <person name="Lee O.R."/>
            <person name="Lee T.-H."/>
            <person name="Bashyal P."/>
            <person name="Kim T.-S."/>
            <person name="Lee W.-H."/>
            <person name="Kawkins C."/>
            <person name="Kim C.-K."/>
            <person name="Kim J.S."/>
            <person name="Ahn B.O."/>
            <person name="Rhee S.Y."/>
            <person name="Sohng J.K."/>
        </authorList>
    </citation>
    <scope>NUCLEOTIDE SEQUENCE</scope>
    <source>
        <tissue evidence="13">Leaf</tissue>
    </source>
</reference>
<name>A0A834TB68_9FABA</name>
<dbReference type="GO" id="GO:0006357">
    <property type="term" value="P:regulation of transcription by RNA polymerase II"/>
    <property type="evidence" value="ECO:0007669"/>
    <property type="project" value="TreeGrafter"/>
</dbReference>
<evidence type="ECO:0000256" key="7">
    <source>
        <dbReference type="ARBA" id="ARBA00023163"/>
    </source>
</evidence>
<keyword evidence="3" id="KW-0597">Phosphoprotein</keyword>
<sequence>MNTRDDDQTKSKGKAPADMSSSGHLEQGTCEFSPIEWGSDAFTSGGLSVADIGLSRSISSSLFDSPLIEFEAFSTMNPTSLDSPPPPPLPVTAMSSDEGAPSLPLFTGEETGLMRTSSELEESDVPQPLDCLQGTPIPPFLWKTYDLVDDSSLDPIISWGSTGESFVVWDPVEFARIILPRNFKHNNFSSFVRQLNTYVGIAVSQPGMAAIERLTTEDMFCLLSGYCGEDLIFRRLRSSYYSQIASSTIDPSAHDGLNFGDWTFFCGFRKIDTDKWEFANEGFKRGKRHLLKNIQRRRSLQSQQIGTYIGPSEAGKSELEVEIERLRKERSMLMQDVVDLQQQQRRTVHQAGEVNQRLQTAEQRQKQMVSFLAKLFQNPAFLARLKQKKERIDIDSPRVRRKFVKQHHETGTSDSVKEGQIVKYQPDWRNITNPSETSVINPSSIEQSSDYLSQGIPRELSSIAENLTSQVENVASVEMTAVHETMATREIIGEGSSSTGPEDPRFKGKNVLSLDQEVIAEYFVSFPDDLTREKSLSTFYPSETESIIKEEDIWNPDFDVSGATSSSGNELWGNPINYEVPEFGVTGGMSDIWDVSYMPETGNLGIDNWPTEEFSLNETETQADRPKDDRSKN</sequence>
<evidence type="ECO:0000256" key="11">
    <source>
        <dbReference type="SAM" id="MobiDB-lite"/>
    </source>
</evidence>
<dbReference type="Pfam" id="PF00447">
    <property type="entry name" value="HSF_DNA-bind"/>
    <property type="match status" value="1"/>
</dbReference>
<evidence type="ECO:0000256" key="9">
    <source>
        <dbReference type="RuleBase" id="RU004020"/>
    </source>
</evidence>
<dbReference type="SMART" id="SM00415">
    <property type="entry name" value="HSF"/>
    <property type="match status" value="1"/>
</dbReference>
<dbReference type="SUPFAM" id="SSF46785">
    <property type="entry name" value="Winged helix' DNA-binding domain"/>
    <property type="match status" value="1"/>
</dbReference>
<evidence type="ECO:0000256" key="10">
    <source>
        <dbReference type="SAM" id="Coils"/>
    </source>
</evidence>
<dbReference type="GO" id="GO:0003700">
    <property type="term" value="F:DNA-binding transcription factor activity"/>
    <property type="evidence" value="ECO:0007669"/>
    <property type="project" value="InterPro"/>
</dbReference>
<feature type="coiled-coil region" evidence="10">
    <location>
        <begin position="316"/>
        <end position="343"/>
    </location>
</feature>
<evidence type="ECO:0000256" key="6">
    <source>
        <dbReference type="ARBA" id="ARBA00023125"/>
    </source>
</evidence>
<evidence type="ECO:0000256" key="8">
    <source>
        <dbReference type="ARBA" id="ARBA00023242"/>
    </source>
</evidence>
<evidence type="ECO:0000259" key="12">
    <source>
        <dbReference type="SMART" id="SM00415"/>
    </source>
</evidence>
<evidence type="ECO:0000256" key="3">
    <source>
        <dbReference type="ARBA" id="ARBA00022553"/>
    </source>
</evidence>
<dbReference type="AlphaFoldDB" id="A0A834TB68"/>
<evidence type="ECO:0000256" key="4">
    <source>
        <dbReference type="ARBA" id="ARBA00023015"/>
    </source>
</evidence>
<protein>
    <submittedName>
        <fullName evidence="13">Heat stress transcription factor A-3</fullName>
    </submittedName>
</protein>
<dbReference type="InterPro" id="IPR000232">
    <property type="entry name" value="HSF_DNA-bd"/>
</dbReference>
<keyword evidence="8" id="KW-0539">Nucleus</keyword>
<feature type="region of interest" description="Disordered" evidence="11">
    <location>
        <begin position="604"/>
        <end position="633"/>
    </location>
</feature>
<dbReference type="GO" id="GO:0034605">
    <property type="term" value="P:cellular response to heat"/>
    <property type="evidence" value="ECO:0007669"/>
    <property type="project" value="TreeGrafter"/>
</dbReference>
<evidence type="ECO:0000256" key="5">
    <source>
        <dbReference type="ARBA" id="ARBA00023016"/>
    </source>
</evidence>
<dbReference type="InterPro" id="IPR036388">
    <property type="entry name" value="WH-like_DNA-bd_sf"/>
</dbReference>
<dbReference type="GO" id="GO:0005634">
    <property type="term" value="C:nucleus"/>
    <property type="evidence" value="ECO:0007669"/>
    <property type="project" value="UniProtKB-SubCell"/>
</dbReference>
<dbReference type="EMBL" id="JAAIUW010000008">
    <property type="protein sequence ID" value="KAF7818742.1"/>
    <property type="molecule type" value="Genomic_DNA"/>
</dbReference>
<dbReference type="GO" id="GO:0000978">
    <property type="term" value="F:RNA polymerase II cis-regulatory region sequence-specific DNA binding"/>
    <property type="evidence" value="ECO:0007669"/>
    <property type="project" value="TreeGrafter"/>
</dbReference>
<dbReference type="PANTHER" id="PTHR10015">
    <property type="entry name" value="HEAT SHOCK TRANSCRIPTION FACTOR"/>
    <property type="match status" value="1"/>
</dbReference>
<keyword evidence="4" id="KW-0805">Transcription regulation</keyword>
<feature type="region of interest" description="Disordered" evidence="11">
    <location>
        <begin position="1"/>
        <end position="31"/>
    </location>
</feature>
<feature type="compositionally biased region" description="Basic and acidic residues" evidence="11">
    <location>
        <begin position="622"/>
        <end position="633"/>
    </location>
</feature>
<accession>A0A834TB68</accession>
<feature type="compositionally biased region" description="Basic and acidic residues" evidence="11">
    <location>
        <begin position="1"/>
        <end position="10"/>
    </location>
</feature>
<comment type="subcellular location">
    <subcellularLocation>
        <location evidence="1">Nucleus</location>
    </subcellularLocation>
</comment>
<dbReference type="FunFam" id="1.10.10.10:FF:000037">
    <property type="entry name" value="Heat stress transcription factor B-4"/>
    <property type="match status" value="1"/>
</dbReference>
<comment type="subunit">
    <text evidence="2">Homotrimer.</text>
</comment>
<dbReference type="PRINTS" id="PR00056">
    <property type="entry name" value="HSFDOMAIN"/>
</dbReference>
<dbReference type="OrthoDB" id="60033at2759"/>
<comment type="similarity">
    <text evidence="9">Belongs to the HSF family.</text>
</comment>
<dbReference type="Gene3D" id="1.10.10.10">
    <property type="entry name" value="Winged helix-like DNA-binding domain superfamily/Winged helix DNA-binding domain"/>
    <property type="match status" value="1"/>
</dbReference>
<keyword evidence="6" id="KW-0238">DNA-binding</keyword>
<dbReference type="PANTHER" id="PTHR10015:SF337">
    <property type="entry name" value="HEAT STRESS TRANSCRIPTION FACTOR A-3"/>
    <property type="match status" value="1"/>
</dbReference>
<evidence type="ECO:0000313" key="14">
    <source>
        <dbReference type="Proteomes" id="UP000634136"/>
    </source>
</evidence>
<gene>
    <name evidence="13" type="ORF">G2W53_024197</name>
</gene>
<keyword evidence="7" id="KW-0804">Transcription</keyword>
<keyword evidence="14" id="KW-1185">Reference proteome</keyword>
<keyword evidence="5" id="KW-0346">Stress response</keyword>
<evidence type="ECO:0000313" key="13">
    <source>
        <dbReference type="EMBL" id="KAF7818742.1"/>
    </source>
</evidence>
<proteinExistence type="inferred from homology"/>
<keyword evidence="10" id="KW-0175">Coiled coil</keyword>
<organism evidence="13 14">
    <name type="scientific">Senna tora</name>
    <dbReference type="NCBI Taxonomy" id="362788"/>
    <lineage>
        <taxon>Eukaryota</taxon>
        <taxon>Viridiplantae</taxon>
        <taxon>Streptophyta</taxon>
        <taxon>Embryophyta</taxon>
        <taxon>Tracheophyta</taxon>
        <taxon>Spermatophyta</taxon>
        <taxon>Magnoliopsida</taxon>
        <taxon>eudicotyledons</taxon>
        <taxon>Gunneridae</taxon>
        <taxon>Pentapetalae</taxon>
        <taxon>rosids</taxon>
        <taxon>fabids</taxon>
        <taxon>Fabales</taxon>
        <taxon>Fabaceae</taxon>
        <taxon>Caesalpinioideae</taxon>
        <taxon>Cassia clade</taxon>
        <taxon>Senna</taxon>
    </lineage>
</organism>
<dbReference type="InterPro" id="IPR036390">
    <property type="entry name" value="WH_DNA-bd_sf"/>
</dbReference>
<comment type="caution">
    <text evidence="13">The sequence shown here is derived from an EMBL/GenBank/DDBJ whole genome shotgun (WGS) entry which is preliminary data.</text>
</comment>